<keyword evidence="2" id="KW-0812">Transmembrane</keyword>
<dbReference type="STRING" id="913774.A0A0C3HJU4"/>
<keyword evidence="5" id="KW-1185">Reference proteome</keyword>
<evidence type="ECO:0000259" key="3">
    <source>
        <dbReference type="SMART" id="SM00974"/>
    </source>
</evidence>
<feature type="compositionally biased region" description="Polar residues" evidence="1">
    <location>
        <begin position="1"/>
        <end position="37"/>
    </location>
</feature>
<dbReference type="InterPro" id="IPR053006">
    <property type="entry name" value="Meiosis_regulatory"/>
</dbReference>
<feature type="domain" description="Bacteriophage T5 Orf172 DNA-binding" evidence="3">
    <location>
        <begin position="125"/>
        <end position="226"/>
    </location>
</feature>
<name>A0A0C3HJU4_OIDMZ</name>
<dbReference type="PANTHER" id="PTHR28094:SF1">
    <property type="entry name" value="MEIOTICALLY UP-REGULATED GENE 113 PROTEIN"/>
    <property type="match status" value="1"/>
</dbReference>
<dbReference type="HOGENOM" id="CLU_778665_0_0_1"/>
<reference evidence="4 5" key="1">
    <citation type="submission" date="2014-04" db="EMBL/GenBank/DDBJ databases">
        <authorList>
            <consortium name="DOE Joint Genome Institute"/>
            <person name="Kuo A."/>
            <person name="Martino E."/>
            <person name="Perotto S."/>
            <person name="Kohler A."/>
            <person name="Nagy L.G."/>
            <person name="Floudas D."/>
            <person name="Copeland A."/>
            <person name="Barry K.W."/>
            <person name="Cichocki N."/>
            <person name="Veneault-Fourrey C."/>
            <person name="LaButti K."/>
            <person name="Lindquist E.A."/>
            <person name="Lipzen A."/>
            <person name="Lundell T."/>
            <person name="Morin E."/>
            <person name="Murat C."/>
            <person name="Sun H."/>
            <person name="Tunlid A."/>
            <person name="Henrissat B."/>
            <person name="Grigoriev I.V."/>
            <person name="Hibbett D.S."/>
            <person name="Martin F."/>
            <person name="Nordberg H.P."/>
            <person name="Cantor M.N."/>
            <person name="Hua S.X."/>
        </authorList>
    </citation>
    <scope>NUCLEOTIDE SEQUENCE [LARGE SCALE GENOMIC DNA]</scope>
    <source>
        <strain evidence="4 5">Zn</strain>
    </source>
</reference>
<dbReference type="PANTHER" id="PTHR28094">
    <property type="entry name" value="MEIOTICALLY UP-REGULATED GENE 113 PROTEIN"/>
    <property type="match status" value="1"/>
</dbReference>
<gene>
    <name evidence="4" type="ORF">OIDMADRAFT_16661</name>
</gene>
<organism evidence="4 5">
    <name type="scientific">Oidiodendron maius (strain Zn)</name>
    <dbReference type="NCBI Taxonomy" id="913774"/>
    <lineage>
        <taxon>Eukaryota</taxon>
        <taxon>Fungi</taxon>
        <taxon>Dikarya</taxon>
        <taxon>Ascomycota</taxon>
        <taxon>Pezizomycotina</taxon>
        <taxon>Leotiomycetes</taxon>
        <taxon>Leotiomycetes incertae sedis</taxon>
        <taxon>Myxotrichaceae</taxon>
        <taxon>Oidiodendron</taxon>
    </lineage>
</organism>
<dbReference type="Proteomes" id="UP000054321">
    <property type="component" value="Unassembled WGS sequence"/>
</dbReference>
<dbReference type="AlphaFoldDB" id="A0A0C3HJU4"/>
<protein>
    <recommendedName>
        <fullName evidence="3">Bacteriophage T5 Orf172 DNA-binding domain-containing protein</fullName>
    </recommendedName>
</protein>
<evidence type="ECO:0000313" key="4">
    <source>
        <dbReference type="EMBL" id="KIN08501.1"/>
    </source>
</evidence>
<dbReference type="InterPro" id="IPR018306">
    <property type="entry name" value="Phage_T5_Orf172_DNA-bd"/>
</dbReference>
<evidence type="ECO:0000313" key="5">
    <source>
        <dbReference type="Proteomes" id="UP000054321"/>
    </source>
</evidence>
<dbReference type="EMBL" id="KN832870">
    <property type="protein sequence ID" value="KIN08501.1"/>
    <property type="molecule type" value="Genomic_DNA"/>
</dbReference>
<feature type="compositionally biased region" description="Polar residues" evidence="1">
    <location>
        <begin position="57"/>
        <end position="66"/>
    </location>
</feature>
<evidence type="ECO:0000256" key="1">
    <source>
        <dbReference type="SAM" id="MobiDB-lite"/>
    </source>
</evidence>
<sequence>MLSSSTHVENNTTDQIAESHTISDLPSSRVQQETEPITTPPRVTDWSITEDEHSPNWVPQTPSDLQNDPDVGDRPLERFCNETKCDNTIKNEILDEIRGHSTKASGVLSKDPKKDAGFVYVFESTIYNGYVKIGQTKNPIRKRMKKLEKCEIGCMYIKDPGYTKFRHYDLVEKLVHIELGNYRRIFKCKECGTGRKLNSNKQDNPVSHNEWFEIDKDKALQVVENWRRWVIEREPYTPYGELRDFWDWKCQEAAKDKNYNLANWHRTNDSWIHEVWSYACFWTDERIKTMEPQFAGLANLQVPLFSLLLFSIFWQFGFGIVGCGIFVLAVTATIWYSLKYSAMRPKKPLSILRSRV</sequence>
<dbReference type="InParanoid" id="A0A0C3HJU4"/>
<accession>A0A0C3HJU4</accession>
<dbReference type="OrthoDB" id="3565211at2759"/>
<keyword evidence="2" id="KW-1133">Transmembrane helix</keyword>
<dbReference type="SMART" id="SM00974">
    <property type="entry name" value="T5orf172"/>
    <property type="match status" value="1"/>
</dbReference>
<reference evidence="5" key="2">
    <citation type="submission" date="2015-01" db="EMBL/GenBank/DDBJ databases">
        <title>Evolutionary Origins and Diversification of the Mycorrhizal Mutualists.</title>
        <authorList>
            <consortium name="DOE Joint Genome Institute"/>
            <consortium name="Mycorrhizal Genomics Consortium"/>
            <person name="Kohler A."/>
            <person name="Kuo A."/>
            <person name="Nagy L.G."/>
            <person name="Floudas D."/>
            <person name="Copeland A."/>
            <person name="Barry K.W."/>
            <person name="Cichocki N."/>
            <person name="Veneault-Fourrey C."/>
            <person name="LaButti K."/>
            <person name="Lindquist E.A."/>
            <person name="Lipzen A."/>
            <person name="Lundell T."/>
            <person name="Morin E."/>
            <person name="Murat C."/>
            <person name="Riley R."/>
            <person name="Ohm R."/>
            <person name="Sun H."/>
            <person name="Tunlid A."/>
            <person name="Henrissat B."/>
            <person name="Grigoriev I.V."/>
            <person name="Hibbett D.S."/>
            <person name="Martin F."/>
        </authorList>
    </citation>
    <scope>NUCLEOTIDE SEQUENCE [LARGE SCALE GENOMIC DNA]</scope>
    <source>
        <strain evidence="5">Zn</strain>
    </source>
</reference>
<feature type="region of interest" description="Disordered" evidence="1">
    <location>
        <begin position="1"/>
        <end position="70"/>
    </location>
</feature>
<proteinExistence type="predicted"/>
<keyword evidence="2" id="KW-0472">Membrane</keyword>
<dbReference type="Pfam" id="PF10544">
    <property type="entry name" value="T5orf172"/>
    <property type="match status" value="1"/>
</dbReference>
<feature type="transmembrane region" description="Helical" evidence="2">
    <location>
        <begin position="319"/>
        <end position="338"/>
    </location>
</feature>
<evidence type="ECO:0000256" key="2">
    <source>
        <dbReference type="SAM" id="Phobius"/>
    </source>
</evidence>